<proteinExistence type="predicted"/>
<organism evidence="2">
    <name type="scientific">marine sediment metagenome</name>
    <dbReference type="NCBI Taxonomy" id="412755"/>
    <lineage>
        <taxon>unclassified sequences</taxon>
        <taxon>metagenomes</taxon>
        <taxon>ecological metagenomes</taxon>
    </lineage>
</organism>
<dbReference type="InterPro" id="IPR036465">
    <property type="entry name" value="vWFA_dom_sf"/>
</dbReference>
<dbReference type="EMBL" id="BARS01054421">
    <property type="protein sequence ID" value="GAG48606.1"/>
    <property type="molecule type" value="Genomic_DNA"/>
</dbReference>
<dbReference type="AlphaFoldDB" id="X0ZJY3"/>
<evidence type="ECO:0000313" key="2">
    <source>
        <dbReference type="EMBL" id="GAG48606.1"/>
    </source>
</evidence>
<dbReference type="InterPro" id="IPR040322">
    <property type="entry name" value="TROVE2"/>
</dbReference>
<evidence type="ECO:0000259" key="1">
    <source>
        <dbReference type="Pfam" id="PF25045"/>
    </source>
</evidence>
<dbReference type="GO" id="GO:0003723">
    <property type="term" value="F:RNA binding"/>
    <property type="evidence" value="ECO:0007669"/>
    <property type="project" value="InterPro"/>
</dbReference>
<reference evidence="2" key="1">
    <citation type="journal article" date="2014" name="Front. Microbiol.">
        <title>High frequency of phylogenetically diverse reductive dehalogenase-homologous genes in deep subseafloor sedimentary metagenomes.</title>
        <authorList>
            <person name="Kawai M."/>
            <person name="Futagami T."/>
            <person name="Toyoda A."/>
            <person name="Takaki Y."/>
            <person name="Nishi S."/>
            <person name="Hori S."/>
            <person name="Arai W."/>
            <person name="Tsubouchi T."/>
            <person name="Morono Y."/>
            <person name="Uchiyama I."/>
            <person name="Ito T."/>
            <person name="Fujiyama A."/>
            <person name="Inagaki F."/>
            <person name="Takami H."/>
        </authorList>
    </citation>
    <scope>NUCLEOTIDE SEQUENCE</scope>
    <source>
        <strain evidence="2">Expedition CK06-06</strain>
    </source>
</reference>
<comment type="caution">
    <text evidence="2">The sequence shown here is derived from an EMBL/GenBank/DDBJ whole genome shotgun (WGS) entry which is preliminary data.</text>
</comment>
<protein>
    <recommendedName>
        <fullName evidence="1">RNA-binding protein RO60 vWA domain-containing protein</fullName>
    </recommendedName>
</protein>
<dbReference type="Pfam" id="PF25045">
    <property type="entry name" value="vWA_Ro60"/>
    <property type="match status" value="1"/>
</dbReference>
<dbReference type="SUPFAM" id="SSF53300">
    <property type="entry name" value="vWA-like"/>
    <property type="match status" value="1"/>
</dbReference>
<dbReference type="PANTHER" id="PTHR14202:SF0">
    <property type="entry name" value="RNA-BINDING PROTEIN RO60"/>
    <property type="match status" value="1"/>
</dbReference>
<feature type="domain" description="RNA-binding protein RO60 vWA" evidence="1">
    <location>
        <begin position="1"/>
        <end position="82"/>
    </location>
</feature>
<dbReference type="PANTHER" id="PTHR14202">
    <property type="entry name" value="60 KDA RIBONUCLEOPROTEIN SSA/RO"/>
    <property type="match status" value="1"/>
</dbReference>
<dbReference type="Gene3D" id="3.40.50.410">
    <property type="entry name" value="von Willebrand factor, type A domain"/>
    <property type="match status" value="1"/>
</dbReference>
<dbReference type="InterPro" id="IPR056800">
    <property type="entry name" value="vWA_Ro60"/>
</dbReference>
<dbReference type="GO" id="GO:1990904">
    <property type="term" value="C:ribonucleoprotein complex"/>
    <property type="evidence" value="ECO:0007669"/>
    <property type="project" value="TreeGrafter"/>
</dbReference>
<sequence length="85" mass="9491">LYALENKLDVDTFVIYTDNETWCGDVHPHQALREYRQKRGIDARLAVVGMTATGFTIADPEDAGMLDLVGFDVATPNLLAEFSRM</sequence>
<gene>
    <name evidence="2" type="ORF">S01H1_80564</name>
</gene>
<accession>X0ZJY3</accession>
<feature type="non-terminal residue" evidence="2">
    <location>
        <position position="1"/>
    </location>
</feature>
<name>X0ZJY3_9ZZZZ</name>